<organism evidence="25 26">
    <name type="scientific">Xyrichtys novacula</name>
    <name type="common">Pearly razorfish</name>
    <name type="synonym">Hemipteronotus novacula</name>
    <dbReference type="NCBI Taxonomy" id="13765"/>
    <lineage>
        <taxon>Eukaryota</taxon>
        <taxon>Metazoa</taxon>
        <taxon>Chordata</taxon>
        <taxon>Craniata</taxon>
        <taxon>Vertebrata</taxon>
        <taxon>Euteleostomi</taxon>
        <taxon>Actinopterygii</taxon>
        <taxon>Neopterygii</taxon>
        <taxon>Teleostei</taxon>
        <taxon>Neoteleostei</taxon>
        <taxon>Acanthomorphata</taxon>
        <taxon>Eupercaria</taxon>
        <taxon>Labriformes</taxon>
        <taxon>Labridae</taxon>
        <taxon>Xyrichtys</taxon>
    </lineage>
</organism>
<sequence>MSVEGIVPGQFDDVEEDRDQSELLAVRGQRPPSEPEEEEEPEEEDEEDEDEEEWMWRSAGGDLTKPFLKTSSQANRQNPSNKMLPSTPNDKVLRKYEHKINLDKLNFADSVINKVTSMQRQKDADTYRVKDKSDRATVEQVLDPRTRMILFKMLSRGVISQINGCISTGKEANVYHSSTSAGESRAIKIYKTSILLFKDRDKYVSGEFRFRHGYCKGNPRKMVRTWAEKEMRNLIRLQMAGIPSPEPLLLRSHVLLMSFIGKENMPAPLLKNATLSESKARELYLQVLQNMRKMFQEARLVHADLSEFNMLYHNGDAYIIDVSQSVEHDHPHALEFLRKDCGNVNEFFVKRGVAVMTVRELFDFITDPSITSNNIDQYLEKAMTIAAERTSEERSDQDRVDEEVNLKSINQLVSSYSYID</sequence>
<comment type="catalytic activity">
    <reaction evidence="17">
        <text>L-seryl-[protein] + ATP = O-phospho-L-seryl-[protein] + ADP + H(+)</text>
        <dbReference type="Rhea" id="RHEA:17989"/>
        <dbReference type="Rhea" id="RHEA-COMP:9863"/>
        <dbReference type="Rhea" id="RHEA-COMP:11604"/>
        <dbReference type="ChEBI" id="CHEBI:15378"/>
        <dbReference type="ChEBI" id="CHEBI:29999"/>
        <dbReference type="ChEBI" id="CHEBI:30616"/>
        <dbReference type="ChEBI" id="CHEBI:83421"/>
        <dbReference type="ChEBI" id="CHEBI:456216"/>
        <dbReference type="EC" id="2.7.11.1"/>
    </reaction>
</comment>
<evidence type="ECO:0000256" key="21">
    <source>
        <dbReference type="ARBA" id="ARBA00068838"/>
    </source>
</evidence>
<proteinExistence type="inferred from homology"/>
<evidence type="ECO:0000256" key="14">
    <source>
        <dbReference type="ARBA" id="ARBA00022840"/>
    </source>
</evidence>
<feature type="region of interest" description="Disordered" evidence="23">
    <location>
        <begin position="1"/>
        <end position="67"/>
    </location>
</feature>
<dbReference type="FunFam" id="1.10.510.10:FF:000232">
    <property type="entry name" value="Serine/threonine-protein kinase RIO1"/>
    <property type="match status" value="1"/>
</dbReference>
<name>A0AAV1GKB1_XYRNO</name>
<dbReference type="Gene3D" id="3.30.200.20">
    <property type="entry name" value="Phosphorylase Kinase, domain 1"/>
    <property type="match status" value="1"/>
</dbReference>
<dbReference type="GO" id="GO:0046872">
    <property type="term" value="F:metal ion binding"/>
    <property type="evidence" value="ECO:0007669"/>
    <property type="project" value="UniProtKB-KW"/>
</dbReference>
<feature type="domain" description="Protein kinase" evidence="24">
    <location>
        <begin position="160"/>
        <end position="420"/>
    </location>
</feature>
<dbReference type="CDD" id="cd05147">
    <property type="entry name" value="RIO1_euk"/>
    <property type="match status" value="1"/>
</dbReference>
<dbReference type="InterPro" id="IPR011009">
    <property type="entry name" value="Kinase-like_dom_sf"/>
</dbReference>
<dbReference type="GO" id="GO:0005737">
    <property type="term" value="C:cytoplasm"/>
    <property type="evidence" value="ECO:0007669"/>
    <property type="project" value="UniProtKB-SubCell"/>
</dbReference>
<accession>A0AAV1GKB1</accession>
<evidence type="ECO:0000256" key="5">
    <source>
        <dbReference type="ARBA" id="ARBA00016038"/>
    </source>
</evidence>
<dbReference type="InterPro" id="IPR018935">
    <property type="entry name" value="RIO_kinase_CS"/>
</dbReference>
<evidence type="ECO:0000256" key="20">
    <source>
        <dbReference type="ARBA" id="ARBA00063876"/>
    </source>
</evidence>
<keyword evidence="12 25" id="KW-0418">Kinase</keyword>
<keyword evidence="10" id="KW-0479">Metal-binding</keyword>
<dbReference type="AlphaFoldDB" id="A0AAV1GKB1"/>
<evidence type="ECO:0000256" key="13">
    <source>
        <dbReference type="ARBA" id="ARBA00022801"/>
    </source>
</evidence>
<evidence type="ECO:0000256" key="23">
    <source>
        <dbReference type="SAM" id="MobiDB-lite"/>
    </source>
</evidence>
<gene>
    <name evidence="25" type="ORF">XNOV1_A024538</name>
</gene>
<keyword evidence="9" id="KW-0808">Transferase</keyword>
<dbReference type="FunFam" id="3.30.200.20:FF:000148">
    <property type="entry name" value="Serine/threonine-protein kinase RIO1"/>
    <property type="match status" value="1"/>
</dbReference>
<comment type="similarity">
    <text evidence="3">Belongs to the protein kinase superfamily. RIO-type Ser/Thr kinase family.</text>
</comment>
<comment type="catalytic activity">
    <reaction evidence="18">
        <text>ATP + H2O = ADP + phosphate + H(+)</text>
        <dbReference type="Rhea" id="RHEA:13065"/>
        <dbReference type="ChEBI" id="CHEBI:15377"/>
        <dbReference type="ChEBI" id="CHEBI:15378"/>
        <dbReference type="ChEBI" id="CHEBI:30616"/>
        <dbReference type="ChEBI" id="CHEBI:43474"/>
        <dbReference type="ChEBI" id="CHEBI:456216"/>
    </reaction>
</comment>
<evidence type="ECO:0000256" key="15">
    <source>
        <dbReference type="ARBA" id="ARBA00022842"/>
    </source>
</evidence>
<dbReference type="SUPFAM" id="SSF56112">
    <property type="entry name" value="Protein kinase-like (PK-like)"/>
    <property type="match status" value="1"/>
</dbReference>
<evidence type="ECO:0000313" key="25">
    <source>
        <dbReference type="EMBL" id="CAJ1073216.1"/>
    </source>
</evidence>
<evidence type="ECO:0000256" key="17">
    <source>
        <dbReference type="ARBA" id="ARBA00048679"/>
    </source>
</evidence>
<evidence type="ECO:0000256" key="7">
    <source>
        <dbReference type="ARBA" id="ARBA00022517"/>
    </source>
</evidence>
<keyword evidence="11" id="KW-0547">Nucleotide-binding</keyword>
<keyword evidence="8" id="KW-0723">Serine/threonine-protein kinase</keyword>
<dbReference type="PROSITE" id="PS01245">
    <property type="entry name" value="RIO1"/>
    <property type="match status" value="1"/>
</dbReference>
<dbReference type="PROSITE" id="PS50011">
    <property type="entry name" value="PROTEIN_KINASE_DOM"/>
    <property type="match status" value="1"/>
</dbReference>
<evidence type="ECO:0000256" key="11">
    <source>
        <dbReference type="ARBA" id="ARBA00022741"/>
    </source>
</evidence>
<dbReference type="EC" id="2.7.11.1" evidence="4"/>
<comment type="subunit">
    <text evidence="20">Associates with the precursor of the 40S ribosome subunit. Interacts (via its N-terminus) with PRMT5 (via its N-terminus). Interacts with WDR77. Found in a PRMT5 complex composed of PRMT5, WDR77 and RIOK1. Interacts (via its C-terminus) with NCL; this interaction targets NCL for PRTM5 methylation.</text>
</comment>
<dbReference type="GO" id="GO:0004674">
    <property type="term" value="F:protein serine/threonine kinase activity"/>
    <property type="evidence" value="ECO:0007669"/>
    <property type="project" value="UniProtKB-KW"/>
</dbReference>
<comment type="function">
    <text evidence="19">Involved in the final steps of cytoplasmic maturation of the 40S ribosomal subunit. Involved in processing of 18S-E pre-rRNA to the mature 18S rRNA. Required for the recycling of NOB1 and PNO1 from the late 40S precursor. The association with the very late 40S subunit intermediate may involve a translation-like checkpoint point cycle preceeding the binding to the 60S ribosomal subunit. Despite the protein kinase domain is proposed to act predominantly as an ATPase. The catalytic activity regulates its dynamic association with the 40S subunit. In addition to its role in ribosomal biogenesis acts as an adapter protein by recruiting NCL/nucleolin the to PRMT5 complex for its symmetrical methylation.</text>
</comment>
<dbReference type="GO" id="GO:0042254">
    <property type="term" value="P:ribosome biogenesis"/>
    <property type="evidence" value="ECO:0007669"/>
    <property type="project" value="UniProtKB-KW"/>
</dbReference>
<keyword evidence="26" id="KW-1185">Reference proteome</keyword>
<dbReference type="InterPro" id="IPR018934">
    <property type="entry name" value="RIO_dom"/>
</dbReference>
<dbReference type="Pfam" id="PF01163">
    <property type="entry name" value="RIO1"/>
    <property type="match status" value="1"/>
</dbReference>
<feature type="compositionally biased region" description="Acidic residues" evidence="23">
    <location>
        <begin position="34"/>
        <end position="53"/>
    </location>
</feature>
<evidence type="ECO:0000256" key="22">
    <source>
        <dbReference type="ARBA" id="ARBA00076008"/>
    </source>
</evidence>
<dbReference type="SMART" id="SM00090">
    <property type="entry name" value="RIO"/>
    <property type="match status" value="1"/>
</dbReference>
<evidence type="ECO:0000256" key="4">
    <source>
        <dbReference type="ARBA" id="ARBA00012513"/>
    </source>
</evidence>
<evidence type="ECO:0000256" key="10">
    <source>
        <dbReference type="ARBA" id="ARBA00022723"/>
    </source>
</evidence>
<dbReference type="InterPro" id="IPR000687">
    <property type="entry name" value="RIO_kinase"/>
</dbReference>
<evidence type="ECO:0000256" key="19">
    <source>
        <dbReference type="ARBA" id="ARBA00057025"/>
    </source>
</evidence>
<evidence type="ECO:0000256" key="3">
    <source>
        <dbReference type="ARBA" id="ARBA00009196"/>
    </source>
</evidence>
<keyword evidence="13" id="KW-0378">Hydrolase</keyword>
<evidence type="ECO:0000256" key="16">
    <source>
        <dbReference type="ARBA" id="ARBA00047899"/>
    </source>
</evidence>
<dbReference type="InterPro" id="IPR000719">
    <property type="entry name" value="Prot_kinase_dom"/>
</dbReference>
<dbReference type="InterPro" id="IPR051272">
    <property type="entry name" value="RIO-type_Ser/Thr_kinase"/>
</dbReference>
<reference evidence="25" key="1">
    <citation type="submission" date="2023-08" db="EMBL/GenBank/DDBJ databases">
        <authorList>
            <person name="Alioto T."/>
            <person name="Alioto T."/>
            <person name="Gomez Garrido J."/>
        </authorList>
    </citation>
    <scope>NUCLEOTIDE SEQUENCE</scope>
</reference>
<dbReference type="PANTHER" id="PTHR45723">
    <property type="entry name" value="SERINE/THREONINE-PROTEIN KINASE RIO1"/>
    <property type="match status" value="1"/>
</dbReference>
<evidence type="ECO:0000256" key="8">
    <source>
        <dbReference type="ARBA" id="ARBA00022527"/>
    </source>
</evidence>
<dbReference type="GO" id="GO:0005524">
    <property type="term" value="F:ATP binding"/>
    <property type="evidence" value="ECO:0007669"/>
    <property type="project" value="UniProtKB-KW"/>
</dbReference>
<keyword evidence="7" id="KW-0690">Ribosome biogenesis</keyword>
<evidence type="ECO:0000259" key="24">
    <source>
        <dbReference type="PROSITE" id="PS50011"/>
    </source>
</evidence>
<evidence type="ECO:0000256" key="9">
    <source>
        <dbReference type="ARBA" id="ARBA00022679"/>
    </source>
</evidence>
<evidence type="ECO:0000256" key="12">
    <source>
        <dbReference type="ARBA" id="ARBA00022777"/>
    </source>
</evidence>
<keyword evidence="14" id="KW-0067">ATP-binding</keyword>
<evidence type="ECO:0000256" key="1">
    <source>
        <dbReference type="ARBA" id="ARBA00001946"/>
    </source>
</evidence>
<evidence type="ECO:0000313" key="26">
    <source>
        <dbReference type="Proteomes" id="UP001178508"/>
    </source>
</evidence>
<comment type="cofactor">
    <cofactor evidence="1">
        <name>Mg(2+)</name>
        <dbReference type="ChEBI" id="CHEBI:18420"/>
    </cofactor>
</comment>
<evidence type="ECO:0000256" key="2">
    <source>
        <dbReference type="ARBA" id="ARBA00004496"/>
    </source>
</evidence>
<dbReference type="GO" id="GO:0016787">
    <property type="term" value="F:hydrolase activity"/>
    <property type="evidence" value="ECO:0007669"/>
    <property type="project" value="UniProtKB-KW"/>
</dbReference>
<evidence type="ECO:0000256" key="6">
    <source>
        <dbReference type="ARBA" id="ARBA00022490"/>
    </source>
</evidence>
<keyword evidence="6" id="KW-0963">Cytoplasm</keyword>
<dbReference type="Gene3D" id="1.10.510.10">
    <property type="entry name" value="Transferase(Phosphotransferase) domain 1"/>
    <property type="match status" value="1"/>
</dbReference>
<comment type="subcellular location">
    <subcellularLocation>
        <location evidence="2">Cytoplasm</location>
    </subcellularLocation>
</comment>
<dbReference type="EMBL" id="OY660877">
    <property type="protein sequence ID" value="CAJ1073216.1"/>
    <property type="molecule type" value="Genomic_DNA"/>
</dbReference>
<dbReference type="Proteomes" id="UP001178508">
    <property type="component" value="Chromosome 14"/>
</dbReference>
<keyword evidence="15" id="KW-0460">Magnesium</keyword>
<evidence type="ECO:0000256" key="18">
    <source>
        <dbReference type="ARBA" id="ARBA00049360"/>
    </source>
</evidence>
<comment type="catalytic activity">
    <reaction evidence="16">
        <text>L-threonyl-[protein] + ATP = O-phospho-L-threonyl-[protein] + ADP + H(+)</text>
        <dbReference type="Rhea" id="RHEA:46608"/>
        <dbReference type="Rhea" id="RHEA-COMP:11060"/>
        <dbReference type="Rhea" id="RHEA-COMP:11605"/>
        <dbReference type="ChEBI" id="CHEBI:15378"/>
        <dbReference type="ChEBI" id="CHEBI:30013"/>
        <dbReference type="ChEBI" id="CHEBI:30616"/>
        <dbReference type="ChEBI" id="CHEBI:61977"/>
        <dbReference type="ChEBI" id="CHEBI:456216"/>
        <dbReference type="EC" id="2.7.11.1"/>
    </reaction>
</comment>
<protein>
    <recommendedName>
        <fullName evidence="5">Serine/threonine-protein kinase RIO1</fullName>
        <ecNumber evidence="4">2.7.11.1</ecNumber>
    </recommendedName>
    <alternativeName>
        <fullName evidence="22">RIO kinase 1</fullName>
    </alternativeName>
    <alternativeName>
        <fullName evidence="21">Serine/threonine-protein kinase rio1</fullName>
    </alternativeName>
</protein>